<dbReference type="InterPro" id="IPR044824">
    <property type="entry name" value="MAIN-like"/>
</dbReference>
<dbReference type="InterPro" id="IPR019557">
    <property type="entry name" value="AminoTfrase-like_pln_mobile"/>
</dbReference>
<dbReference type="GO" id="GO:0010073">
    <property type="term" value="P:meristem maintenance"/>
    <property type="evidence" value="ECO:0007669"/>
    <property type="project" value="InterPro"/>
</dbReference>
<evidence type="ECO:0000313" key="2">
    <source>
        <dbReference type="EMBL" id="KAK9119074.1"/>
    </source>
</evidence>
<gene>
    <name evidence="2" type="ORF">Scep_017167</name>
</gene>
<dbReference type="PANTHER" id="PTHR46033">
    <property type="entry name" value="PROTEIN MAIN-LIKE 2"/>
    <property type="match status" value="1"/>
</dbReference>
<proteinExistence type="predicted"/>
<sequence length="456" mass="51744">MGFTNVPPDMAGLQRIIQRSGLNTLIDCSYRKANKEVISAFVERWQPETNTFHLPFGEMSISLEDVSFLLKIHVTGKVVAVENFARYTEESRSDAIKMVSNLLGVSVEEAEEEVNISKGLTVRKHWLKSRWCPKAGSRPRNYPHVECTARAYLLYLLSCTLFADKSGSRVSIALLKLLEDLDDVGNYAWGATALVYLYRHLGSATRVQVSQIDGYLTLLEGWVYDHIKLGLATPNAKYLDYVQPRVCRWIQKHETVANVDKLGAIRRTLDRLRPSEVTWDPYVNLRENGVVHAMAFYSGTIKYMDVVEPYHPERILGQFGHVQSIPDPPYLHWKHTEAHLRTSTPSSIGSIKTFGSGGGTICWLLKFGATRQNLSFWLHQTTCLGSSKCLIPLSPIRPSRTMTWSPQPSQTTNYLSVIGERWTRRCDGWTSRRRCVRLSRRGQSCVTSSTLFRRGV</sequence>
<dbReference type="AlphaFoldDB" id="A0AAP0IP28"/>
<name>A0AAP0IP28_9MAGN</name>
<feature type="domain" description="Aminotransferase-like plant mobile" evidence="1">
    <location>
        <begin position="21"/>
        <end position="335"/>
    </location>
</feature>
<dbReference type="Pfam" id="PF10536">
    <property type="entry name" value="PMD"/>
    <property type="match status" value="1"/>
</dbReference>
<dbReference type="PANTHER" id="PTHR46033:SF8">
    <property type="entry name" value="PROTEIN MAINTENANCE OF MERISTEMS-LIKE"/>
    <property type="match status" value="1"/>
</dbReference>
<comment type="caution">
    <text evidence="2">The sequence shown here is derived from an EMBL/GenBank/DDBJ whole genome shotgun (WGS) entry which is preliminary data.</text>
</comment>
<protein>
    <recommendedName>
        <fullName evidence="1">Aminotransferase-like plant mobile domain-containing protein</fullName>
    </recommendedName>
</protein>
<evidence type="ECO:0000259" key="1">
    <source>
        <dbReference type="Pfam" id="PF10536"/>
    </source>
</evidence>
<keyword evidence="3" id="KW-1185">Reference proteome</keyword>
<organism evidence="2 3">
    <name type="scientific">Stephania cephalantha</name>
    <dbReference type="NCBI Taxonomy" id="152367"/>
    <lineage>
        <taxon>Eukaryota</taxon>
        <taxon>Viridiplantae</taxon>
        <taxon>Streptophyta</taxon>
        <taxon>Embryophyta</taxon>
        <taxon>Tracheophyta</taxon>
        <taxon>Spermatophyta</taxon>
        <taxon>Magnoliopsida</taxon>
        <taxon>Ranunculales</taxon>
        <taxon>Menispermaceae</taxon>
        <taxon>Menispermoideae</taxon>
        <taxon>Cissampelideae</taxon>
        <taxon>Stephania</taxon>
    </lineage>
</organism>
<reference evidence="2 3" key="1">
    <citation type="submission" date="2024-01" db="EMBL/GenBank/DDBJ databases">
        <title>Genome assemblies of Stephania.</title>
        <authorList>
            <person name="Yang L."/>
        </authorList>
    </citation>
    <scope>NUCLEOTIDE SEQUENCE [LARGE SCALE GENOMIC DNA]</scope>
    <source>
        <strain evidence="2">JXDWG</strain>
        <tissue evidence="2">Leaf</tissue>
    </source>
</reference>
<accession>A0AAP0IP28</accession>
<dbReference type="Proteomes" id="UP001419268">
    <property type="component" value="Unassembled WGS sequence"/>
</dbReference>
<dbReference type="EMBL" id="JBBNAG010000007">
    <property type="protein sequence ID" value="KAK9119074.1"/>
    <property type="molecule type" value="Genomic_DNA"/>
</dbReference>
<evidence type="ECO:0000313" key="3">
    <source>
        <dbReference type="Proteomes" id="UP001419268"/>
    </source>
</evidence>